<reference evidence="1 2" key="1">
    <citation type="submission" date="2019-02" db="EMBL/GenBank/DDBJ databases">
        <title>Deep-cultivation of Planctomycetes and their phenomic and genomic characterization uncovers novel biology.</title>
        <authorList>
            <person name="Wiegand S."/>
            <person name="Jogler M."/>
            <person name="Boedeker C."/>
            <person name="Pinto D."/>
            <person name="Vollmers J."/>
            <person name="Rivas-Marin E."/>
            <person name="Kohn T."/>
            <person name="Peeters S.H."/>
            <person name="Heuer A."/>
            <person name="Rast P."/>
            <person name="Oberbeckmann S."/>
            <person name="Bunk B."/>
            <person name="Jeske O."/>
            <person name="Meyerdierks A."/>
            <person name="Storesund J.E."/>
            <person name="Kallscheuer N."/>
            <person name="Luecker S."/>
            <person name="Lage O.M."/>
            <person name="Pohl T."/>
            <person name="Merkel B.J."/>
            <person name="Hornburger P."/>
            <person name="Mueller R.-W."/>
            <person name="Bruemmer F."/>
            <person name="Labrenz M."/>
            <person name="Spormann A.M."/>
            <person name="Op Den Camp H."/>
            <person name="Overmann J."/>
            <person name="Amann R."/>
            <person name="Jetten M.S.M."/>
            <person name="Mascher T."/>
            <person name="Medema M.H."/>
            <person name="Devos D.P."/>
            <person name="Kaster A.-K."/>
            <person name="Ovreas L."/>
            <person name="Rohde M."/>
            <person name="Galperin M.Y."/>
            <person name="Jogler C."/>
        </authorList>
    </citation>
    <scope>NUCLEOTIDE SEQUENCE [LARGE SCALE GENOMIC DNA]</scope>
    <source>
        <strain evidence="1 2">CA13</strain>
    </source>
</reference>
<dbReference type="Proteomes" id="UP000315010">
    <property type="component" value="Unassembled WGS sequence"/>
</dbReference>
<keyword evidence="2" id="KW-1185">Reference proteome</keyword>
<dbReference type="OrthoDB" id="1077002at2"/>
<gene>
    <name evidence="1" type="ORF">CA13_11180</name>
</gene>
<evidence type="ECO:0000313" key="1">
    <source>
        <dbReference type="EMBL" id="TWT79711.1"/>
    </source>
</evidence>
<dbReference type="RefSeq" id="WP_146394866.1">
    <property type="nucleotide sequence ID" value="NZ_SJPJ01000001.1"/>
</dbReference>
<sequence>MTQKIELVEANDESPICPHCEKELDKVLYKSKGFPLFSGRHTMYFCPHCKKVIGFSQGRMA</sequence>
<comment type="caution">
    <text evidence="1">The sequence shown here is derived from an EMBL/GenBank/DDBJ whole genome shotgun (WGS) entry which is preliminary data.</text>
</comment>
<organism evidence="1 2">
    <name type="scientific">Novipirellula herctigrandis</name>
    <dbReference type="NCBI Taxonomy" id="2527986"/>
    <lineage>
        <taxon>Bacteria</taxon>
        <taxon>Pseudomonadati</taxon>
        <taxon>Planctomycetota</taxon>
        <taxon>Planctomycetia</taxon>
        <taxon>Pirellulales</taxon>
        <taxon>Pirellulaceae</taxon>
        <taxon>Novipirellula</taxon>
    </lineage>
</organism>
<dbReference type="AlphaFoldDB" id="A0A5C5YYP2"/>
<dbReference type="EMBL" id="SJPJ01000001">
    <property type="protein sequence ID" value="TWT79711.1"/>
    <property type="molecule type" value="Genomic_DNA"/>
</dbReference>
<name>A0A5C5YYP2_9BACT</name>
<evidence type="ECO:0000313" key="2">
    <source>
        <dbReference type="Proteomes" id="UP000315010"/>
    </source>
</evidence>
<proteinExistence type="predicted"/>
<protein>
    <submittedName>
        <fullName evidence="1">Uncharacterized protein</fullName>
    </submittedName>
</protein>
<accession>A0A5C5YYP2</accession>